<proteinExistence type="predicted"/>
<dbReference type="EMBL" id="JBEHCU010007379">
    <property type="protein sequence ID" value="KAL1394927.1"/>
    <property type="molecule type" value="Genomic_DNA"/>
</dbReference>
<feature type="compositionally biased region" description="Low complexity" evidence="1">
    <location>
        <begin position="40"/>
        <end position="52"/>
    </location>
</feature>
<comment type="caution">
    <text evidence="2">The sequence shown here is derived from an EMBL/GenBank/DDBJ whole genome shotgun (WGS) entry which is preliminary data.</text>
</comment>
<evidence type="ECO:0000313" key="3">
    <source>
        <dbReference type="Proteomes" id="UP001562425"/>
    </source>
</evidence>
<accession>A0ABD1D738</accession>
<protein>
    <submittedName>
        <fullName evidence="2">Uncharacterized protein</fullName>
    </submittedName>
</protein>
<name>A0ABD1D738_CULPP</name>
<gene>
    <name evidence="2" type="ORF">pipiens_011599</name>
</gene>
<reference evidence="2 3" key="1">
    <citation type="submission" date="2024-05" db="EMBL/GenBank/DDBJ databases">
        <title>Culex pipiens pipiens assembly and annotation.</title>
        <authorList>
            <person name="Alout H."/>
            <person name="Durand T."/>
        </authorList>
    </citation>
    <scope>NUCLEOTIDE SEQUENCE [LARGE SCALE GENOMIC DNA]</scope>
    <source>
        <strain evidence="2">HA-2024</strain>
        <tissue evidence="2">Whole body</tissue>
    </source>
</reference>
<evidence type="ECO:0000313" key="2">
    <source>
        <dbReference type="EMBL" id="KAL1394927.1"/>
    </source>
</evidence>
<sequence>MEDERSPQSISVAADQKEFFLVAVEEKYPLHRLFALRQNRSSSSCARTRNSSIHQSSREHGGTEKFSRVTRPADLKPFPRQ</sequence>
<keyword evidence="3" id="KW-1185">Reference proteome</keyword>
<evidence type="ECO:0000256" key="1">
    <source>
        <dbReference type="SAM" id="MobiDB-lite"/>
    </source>
</evidence>
<organism evidence="2 3">
    <name type="scientific">Culex pipiens pipiens</name>
    <name type="common">Northern house mosquito</name>
    <dbReference type="NCBI Taxonomy" id="38569"/>
    <lineage>
        <taxon>Eukaryota</taxon>
        <taxon>Metazoa</taxon>
        <taxon>Ecdysozoa</taxon>
        <taxon>Arthropoda</taxon>
        <taxon>Hexapoda</taxon>
        <taxon>Insecta</taxon>
        <taxon>Pterygota</taxon>
        <taxon>Neoptera</taxon>
        <taxon>Endopterygota</taxon>
        <taxon>Diptera</taxon>
        <taxon>Nematocera</taxon>
        <taxon>Culicoidea</taxon>
        <taxon>Culicidae</taxon>
        <taxon>Culicinae</taxon>
        <taxon>Culicini</taxon>
        <taxon>Culex</taxon>
        <taxon>Culex</taxon>
    </lineage>
</organism>
<feature type="compositionally biased region" description="Basic and acidic residues" evidence="1">
    <location>
        <begin position="56"/>
        <end position="74"/>
    </location>
</feature>
<dbReference type="Proteomes" id="UP001562425">
    <property type="component" value="Unassembled WGS sequence"/>
</dbReference>
<feature type="region of interest" description="Disordered" evidence="1">
    <location>
        <begin position="39"/>
        <end position="81"/>
    </location>
</feature>
<dbReference type="AlphaFoldDB" id="A0ABD1D738"/>